<sequence>MKREEIINCHCGFREEDGLMIQCELCLCWQHALCHNIQRESEVPEKYTCSICLNPRGGRRSQRFLHDQDRLYEGLLPGARPDPALRRAHELSGNLLRFTDALHALRVKYYVATKKNHPKLYLWAKDWENGDISNSSEAKLNSDYLHLSNVITDIGKENLPIRTEDLKNIPLMETRTPSIEEDVQRREGQLVTQLTSLLSSPSGPSLDIPISTTELEHLAKSVQAEAHQWLLEAYNEAAVSERMCREWFQKFKNDDFDVEDKDRSGRPKICVEAELEELLEEDSSPTQKKFALTLDITQQAVSHCLKSLEMIHKQEYGAVGTAASTGPQPEAAIEDGACRERLLRHVQRCQALIDARLDSIEAQVAELESQDPSFEDDETADYFPRTKQTIQMLLRDMDNMEELGFIS</sequence>
<dbReference type="STRING" id="151549.A0A4C1UJ68"/>
<dbReference type="Gene3D" id="1.10.10.1450">
    <property type="match status" value="1"/>
</dbReference>
<dbReference type="Pfam" id="PF20826">
    <property type="entry name" value="PHD_5"/>
    <property type="match status" value="1"/>
</dbReference>
<dbReference type="AlphaFoldDB" id="A0A4C1UJ68"/>
<dbReference type="GO" id="GO:0005634">
    <property type="term" value="C:nucleus"/>
    <property type="evidence" value="ECO:0007669"/>
    <property type="project" value="UniProtKB-SubCell"/>
</dbReference>
<evidence type="ECO:0000256" key="3">
    <source>
        <dbReference type="ARBA" id="ARBA00022737"/>
    </source>
</evidence>
<dbReference type="InterPro" id="IPR013083">
    <property type="entry name" value="Znf_RING/FYVE/PHD"/>
</dbReference>
<dbReference type="PANTHER" id="PTHR15856:SF51">
    <property type="entry name" value="MBD-R2"/>
    <property type="match status" value="1"/>
</dbReference>
<dbReference type="GO" id="GO:0044545">
    <property type="term" value="C:NSL complex"/>
    <property type="evidence" value="ECO:0007669"/>
    <property type="project" value="TreeGrafter"/>
</dbReference>
<dbReference type="SUPFAM" id="SSF57903">
    <property type="entry name" value="FYVE/PHD zinc finger"/>
    <property type="match status" value="1"/>
</dbReference>
<dbReference type="InterPro" id="IPR036388">
    <property type="entry name" value="WH-like_DNA-bd_sf"/>
</dbReference>
<gene>
    <name evidence="8" type="primary">PHF20</name>
    <name evidence="8" type="ORF">EVAR_15151_1</name>
</gene>
<dbReference type="OrthoDB" id="161570at2759"/>
<dbReference type="SMART" id="SM00249">
    <property type="entry name" value="PHD"/>
    <property type="match status" value="1"/>
</dbReference>
<dbReference type="PANTHER" id="PTHR15856">
    <property type="entry name" value="PHD FINGER PROTEIN 20-RELATED"/>
    <property type="match status" value="1"/>
</dbReference>
<keyword evidence="6" id="KW-0539">Nucleus</keyword>
<reference evidence="8 9" key="1">
    <citation type="journal article" date="2019" name="Commun. Biol.">
        <title>The bagworm genome reveals a unique fibroin gene that provides high tensile strength.</title>
        <authorList>
            <person name="Kono N."/>
            <person name="Nakamura H."/>
            <person name="Ohtoshi R."/>
            <person name="Tomita M."/>
            <person name="Numata K."/>
            <person name="Arakawa K."/>
        </authorList>
    </citation>
    <scope>NUCLEOTIDE SEQUENCE [LARGE SCALE GENOMIC DNA]</scope>
</reference>
<feature type="domain" description="Zinc finger PHD-type" evidence="7">
    <location>
        <begin position="8"/>
        <end position="53"/>
    </location>
</feature>
<dbReference type="GO" id="GO:0006357">
    <property type="term" value="P:regulation of transcription by RNA polymerase II"/>
    <property type="evidence" value="ECO:0007669"/>
    <property type="project" value="TreeGrafter"/>
</dbReference>
<dbReference type="Gene3D" id="3.30.40.10">
    <property type="entry name" value="Zinc/RING finger domain, C3HC4 (zinc finger)"/>
    <property type="match status" value="1"/>
</dbReference>
<dbReference type="InterPro" id="IPR019786">
    <property type="entry name" value="Zinc_finger_PHD-type_CS"/>
</dbReference>
<evidence type="ECO:0000313" key="9">
    <source>
        <dbReference type="Proteomes" id="UP000299102"/>
    </source>
</evidence>
<dbReference type="Pfam" id="PF17906">
    <property type="entry name" value="HTH_48"/>
    <property type="match status" value="1"/>
</dbReference>
<evidence type="ECO:0000313" key="8">
    <source>
        <dbReference type="EMBL" id="GBP26137.1"/>
    </source>
</evidence>
<name>A0A4C1UJ68_EUMVA</name>
<evidence type="ECO:0000259" key="7">
    <source>
        <dbReference type="SMART" id="SM00249"/>
    </source>
</evidence>
<evidence type="ECO:0000256" key="2">
    <source>
        <dbReference type="ARBA" id="ARBA00022723"/>
    </source>
</evidence>
<dbReference type="InterPro" id="IPR001965">
    <property type="entry name" value="Znf_PHD"/>
</dbReference>
<evidence type="ECO:0000256" key="4">
    <source>
        <dbReference type="ARBA" id="ARBA00022771"/>
    </source>
</evidence>
<evidence type="ECO:0000256" key="5">
    <source>
        <dbReference type="ARBA" id="ARBA00022833"/>
    </source>
</evidence>
<dbReference type="Gene3D" id="1.10.10.10">
    <property type="entry name" value="Winged helix-like DNA-binding domain superfamily/Winged helix DNA-binding domain"/>
    <property type="match status" value="1"/>
</dbReference>
<evidence type="ECO:0000256" key="1">
    <source>
        <dbReference type="ARBA" id="ARBA00004123"/>
    </source>
</evidence>
<comment type="subcellular location">
    <subcellularLocation>
        <location evidence="1">Nucleus</location>
    </subcellularLocation>
</comment>
<accession>A0A4C1UJ68</accession>
<dbReference type="PROSITE" id="PS01359">
    <property type="entry name" value="ZF_PHD_1"/>
    <property type="match status" value="1"/>
</dbReference>
<dbReference type="EMBL" id="BGZK01000176">
    <property type="protein sequence ID" value="GBP26137.1"/>
    <property type="molecule type" value="Genomic_DNA"/>
</dbReference>
<protein>
    <submittedName>
        <fullName evidence="8">PHD finger protein 20</fullName>
    </submittedName>
</protein>
<proteinExistence type="predicted"/>
<evidence type="ECO:0000256" key="6">
    <source>
        <dbReference type="ARBA" id="ARBA00023242"/>
    </source>
</evidence>
<keyword evidence="4" id="KW-0863">Zinc-finger</keyword>
<keyword evidence="5" id="KW-0862">Zinc</keyword>
<dbReference type="InterPro" id="IPR043449">
    <property type="entry name" value="PHF20-like"/>
</dbReference>
<keyword evidence="3" id="KW-0677">Repeat</keyword>
<keyword evidence="9" id="KW-1185">Reference proteome</keyword>
<organism evidence="8 9">
    <name type="scientific">Eumeta variegata</name>
    <name type="common">Bagworm moth</name>
    <name type="synonym">Eumeta japonica</name>
    <dbReference type="NCBI Taxonomy" id="151549"/>
    <lineage>
        <taxon>Eukaryota</taxon>
        <taxon>Metazoa</taxon>
        <taxon>Ecdysozoa</taxon>
        <taxon>Arthropoda</taxon>
        <taxon>Hexapoda</taxon>
        <taxon>Insecta</taxon>
        <taxon>Pterygota</taxon>
        <taxon>Neoptera</taxon>
        <taxon>Endopterygota</taxon>
        <taxon>Lepidoptera</taxon>
        <taxon>Glossata</taxon>
        <taxon>Ditrysia</taxon>
        <taxon>Tineoidea</taxon>
        <taxon>Psychidae</taxon>
        <taxon>Oiketicinae</taxon>
        <taxon>Eumeta</taxon>
    </lineage>
</organism>
<dbReference type="Proteomes" id="UP000299102">
    <property type="component" value="Unassembled WGS sequence"/>
</dbReference>
<dbReference type="GO" id="GO:0008270">
    <property type="term" value="F:zinc ion binding"/>
    <property type="evidence" value="ECO:0007669"/>
    <property type="project" value="UniProtKB-KW"/>
</dbReference>
<dbReference type="InterPro" id="IPR041426">
    <property type="entry name" value="Mos1_HTH"/>
</dbReference>
<keyword evidence="2" id="KW-0479">Metal-binding</keyword>
<dbReference type="InterPro" id="IPR011011">
    <property type="entry name" value="Znf_FYVE_PHD"/>
</dbReference>
<comment type="caution">
    <text evidence="8">The sequence shown here is derived from an EMBL/GenBank/DDBJ whole genome shotgun (WGS) entry which is preliminary data.</text>
</comment>